<evidence type="ECO:0000256" key="2">
    <source>
        <dbReference type="ARBA" id="ARBA00022827"/>
    </source>
</evidence>
<keyword evidence="1" id="KW-0285">Flavoprotein</keyword>
<dbReference type="InterPro" id="IPR004925">
    <property type="entry name" value="HpaB/PvcC/4-BUDH"/>
</dbReference>
<keyword evidence="7" id="KW-1185">Reference proteome</keyword>
<accession>A0ABS5FWL7</accession>
<dbReference type="InterPro" id="IPR024674">
    <property type="entry name" value="HpaB/PvcC/4-BUDH_N"/>
</dbReference>
<dbReference type="Gene3D" id="1.20.140.10">
    <property type="entry name" value="Butyryl-CoA Dehydrogenase, subunit A, domain 3"/>
    <property type="match status" value="1"/>
</dbReference>
<keyword evidence="2" id="KW-0274">FAD</keyword>
<gene>
    <name evidence="6" type="ORF">JQ615_37650</name>
</gene>
<dbReference type="EMBL" id="JAFCJH010000070">
    <property type="protein sequence ID" value="MBR0801100.1"/>
    <property type="molecule type" value="Genomic_DNA"/>
</dbReference>
<dbReference type="Gene3D" id="1.10.3140.10">
    <property type="entry name" value="4-hydroxybutyryl-coa dehydratase, domain 1"/>
    <property type="match status" value="1"/>
</dbReference>
<name>A0ABS5FWL7_9BRAD</name>
<evidence type="ECO:0000256" key="3">
    <source>
        <dbReference type="ARBA" id="ARBA00023002"/>
    </source>
</evidence>
<organism evidence="6 7">
    <name type="scientific">Bradyrhizobium jicamae</name>
    <dbReference type="NCBI Taxonomy" id="280332"/>
    <lineage>
        <taxon>Bacteria</taxon>
        <taxon>Pseudomonadati</taxon>
        <taxon>Pseudomonadota</taxon>
        <taxon>Alphaproteobacteria</taxon>
        <taxon>Hyphomicrobiales</taxon>
        <taxon>Nitrobacteraceae</taxon>
        <taxon>Bradyrhizobium</taxon>
    </lineage>
</organism>
<dbReference type="Gene3D" id="2.40.110.10">
    <property type="entry name" value="Butyryl-CoA Dehydrogenase, subunit A, domain 2"/>
    <property type="match status" value="1"/>
</dbReference>
<dbReference type="RefSeq" id="WP_212495242.1">
    <property type="nucleotide sequence ID" value="NZ_JAFCJH010000070.1"/>
</dbReference>
<dbReference type="PANTHER" id="PTHR36117">
    <property type="entry name" value="4-HYDROXYPHENYLACETATE 3-MONOOXYGENASE-RELATED"/>
    <property type="match status" value="1"/>
</dbReference>
<dbReference type="InterPro" id="IPR024719">
    <property type="entry name" value="HpaB/PvcC/4-BUDH_C"/>
</dbReference>
<evidence type="ECO:0008006" key="8">
    <source>
        <dbReference type="Google" id="ProtNLM"/>
    </source>
</evidence>
<dbReference type="Pfam" id="PF11794">
    <property type="entry name" value="HpaB_N"/>
    <property type="match status" value="1"/>
</dbReference>
<dbReference type="Pfam" id="PF03241">
    <property type="entry name" value="HpaB"/>
    <property type="match status" value="1"/>
</dbReference>
<evidence type="ECO:0000313" key="6">
    <source>
        <dbReference type="EMBL" id="MBR0801100.1"/>
    </source>
</evidence>
<dbReference type="SUPFAM" id="SSF56645">
    <property type="entry name" value="Acyl-CoA dehydrogenase NM domain-like"/>
    <property type="match status" value="1"/>
</dbReference>
<dbReference type="PANTHER" id="PTHR36117:SF3">
    <property type="entry name" value="4-HYDROXYPHENYLACETATE 3-MONOOXYGENASE-RELATED"/>
    <property type="match status" value="1"/>
</dbReference>
<evidence type="ECO:0000313" key="7">
    <source>
        <dbReference type="Proteomes" id="UP001315278"/>
    </source>
</evidence>
<feature type="domain" description="HpaB/PvcC/4-BUDH N-terminal" evidence="5">
    <location>
        <begin position="4"/>
        <end position="250"/>
    </location>
</feature>
<comment type="caution">
    <text evidence="6">The sequence shown here is derived from an EMBL/GenBank/DDBJ whole genome shotgun (WGS) entry which is preliminary data.</text>
</comment>
<evidence type="ECO:0000259" key="4">
    <source>
        <dbReference type="Pfam" id="PF03241"/>
    </source>
</evidence>
<reference evidence="7" key="1">
    <citation type="journal article" date="2021" name="ISME J.">
        <title>Evolutionary origin and ecological implication of a unique nif island in free-living Bradyrhizobium lineages.</title>
        <authorList>
            <person name="Tao J."/>
        </authorList>
    </citation>
    <scope>NUCLEOTIDE SEQUENCE [LARGE SCALE GENOMIC DNA]</scope>
    <source>
        <strain evidence="7">SZCCT0434</strain>
    </source>
</reference>
<dbReference type="SUPFAM" id="SSF47203">
    <property type="entry name" value="Acyl-CoA dehydrogenase C-terminal domain-like"/>
    <property type="match status" value="1"/>
</dbReference>
<evidence type="ECO:0000259" key="5">
    <source>
        <dbReference type="Pfam" id="PF11794"/>
    </source>
</evidence>
<sequence length="461" mass="50753">MMMTGEQYKQSLNDGRRVFIEGALVTDMANHPIFKVPVEVSAKLYDRGYDPNPDAVRATTRVLRSAEDLRHHATKLEEDDILLEVTSASMMTLLTAAGRIESALPENAARIRAWVKDAQARDVRIAQCITDGKGDRSRKPSQQDDPDAYVHVVERRPDGVVIRGAKLHITAASIAHELMTIPTKSMKAGEDEYSIACMVPVNAPGVRIVDVDYAPRHVDQRRFPISSRKHTPDSFVIFDDVFVPNERIFLDGHPELAAVFAHSLGLWERIGGLAAMANGYDKMVGFAQLVAEANGLDKIAHIKEKISTMIINATIVRACLDAAIDKCGYSSDGSAFPDELYTNAGKYFGAYNFNTMVRDLHDIAGGSIQTAPSVADLENEEVGHLIRKYMGTKQSVDGSYRTKLFHAIYDFTAGANGSWWSIAMLQSGGGLYAQRIVTRGRYDIEAAKNRALEAAHLSPEL</sequence>
<feature type="domain" description="HpaB/PvcC/4-BUDH C-terminal" evidence="4">
    <location>
        <begin position="269"/>
        <end position="455"/>
    </location>
</feature>
<dbReference type="InterPro" id="IPR046373">
    <property type="entry name" value="Acyl-CoA_Oxase/DH_mid-dom_sf"/>
</dbReference>
<dbReference type="Proteomes" id="UP001315278">
    <property type="component" value="Unassembled WGS sequence"/>
</dbReference>
<proteinExistence type="predicted"/>
<evidence type="ECO:0000256" key="1">
    <source>
        <dbReference type="ARBA" id="ARBA00022630"/>
    </source>
</evidence>
<dbReference type="InterPro" id="IPR009100">
    <property type="entry name" value="AcylCoA_DH/oxidase_NM_dom_sf"/>
</dbReference>
<protein>
    <recommendedName>
        <fullName evidence="8">4-hydroxyphenylacetate 3-hydroxylase</fullName>
    </recommendedName>
</protein>
<keyword evidence="3" id="KW-0560">Oxidoreductase</keyword>
<dbReference type="InterPro" id="IPR036250">
    <property type="entry name" value="AcylCo_DH-like_C"/>
</dbReference>